<dbReference type="InterPro" id="IPR025997">
    <property type="entry name" value="SBP_2_dom"/>
</dbReference>
<accession>X1T4L0</accession>
<reference evidence="4" key="1">
    <citation type="journal article" date="2014" name="Front. Microbiol.">
        <title>High frequency of phylogenetically diverse reductive dehalogenase-homologous genes in deep subseafloor sedimentary metagenomes.</title>
        <authorList>
            <person name="Kawai M."/>
            <person name="Futagami T."/>
            <person name="Toyoda A."/>
            <person name="Takaki Y."/>
            <person name="Nishi S."/>
            <person name="Hori S."/>
            <person name="Arai W."/>
            <person name="Tsubouchi T."/>
            <person name="Morono Y."/>
            <person name="Uchiyama I."/>
            <person name="Ito T."/>
            <person name="Fujiyama A."/>
            <person name="Inagaki F."/>
            <person name="Takami H."/>
        </authorList>
    </citation>
    <scope>NUCLEOTIDE SEQUENCE</scope>
    <source>
        <strain evidence="4">Expedition CK06-06</strain>
    </source>
</reference>
<gene>
    <name evidence="4" type="ORF">S12H4_37560</name>
</gene>
<dbReference type="GO" id="GO:0030288">
    <property type="term" value="C:outer membrane-bounded periplasmic space"/>
    <property type="evidence" value="ECO:0007669"/>
    <property type="project" value="TreeGrafter"/>
</dbReference>
<proteinExistence type="inferred from homology"/>
<evidence type="ECO:0000256" key="2">
    <source>
        <dbReference type="ARBA" id="ARBA00007639"/>
    </source>
</evidence>
<protein>
    <recommendedName>
        <fullName evidence="3">Periplasmic binding protein domain-containing protein</fullName>
    </recommendedName>
</protein>
<dbReference type="SUPFAM" id="SSF53822">
    <property type="entry name" value="Periplasmic binding protein-like I"/>
    <property type="match status" value="1"/>
</dbReference>
<comment type="similarity">
    <text evidence="2">Belongs to the bacterial solute-binding protein 2 family.</text>
</comment>
<dbReference type="InterPro" id="IPR050555">
    <property type="entry name" value="Bact_Solute-Bind_Prot2"/>
</dbReference>
<dbReference type="InterPro" id="IPR028082">
    <property type="entry name" value="Peripla_BP_I"/>
</dbReference>
<evidence type="ECO:0000256" key="1">
    <source>
        <dbReference type="ARBA" id="ARBA00004196"/>
    </source>
</evidence>
<evidence type="ECO:0000259" key="3">
    <source>
        <dbReference type="Pfam" id="PF13407"/>
    </source>
</evidence>
<dbReference type="Pfam" id="PF13407">
    <property type="entry name" value="Peripla_BP_4"/>
    <property type="match status" value="1"/>
</dbReference>
<sequence length="188" mass="20127">MYKKTVTLFVVFVMLLAVFTGSALAYKFALVVHVAGTPFWIPVIKGAEEAGKLLGVEVQFMGPEEFSVGRQVDYLESAIAQGFDGIGVAISDAEALDGPIARAMERGIPVVAFNIDDPYTPNERMAFVGQSFTIAGHVLGEELLRGEEIPANAEAVVLIGEPGNAALEERCDGIEDILDERGKGRIQA</sequence>
<dbReference type="EMBL" id="BARW01022520">
    <property type="protein sequence ID" value="GAJ00258.1"/>
    <property type="molecule type" value="Genomic_DNA"/>
</dbReference>
<dbReference type="PANTHER" id="PTHR30036:SF7">
    <property type="entry name" value="ABC TRANSPORTER PERIPLASMIC-BINDING PROTEIN YPHF"/>
    <property type="match status" value="1"/>
</dbReference>
<organism evidence="4">
    <name type="scientific">marine sediment metagenome</name>
    <dbReference type="NCBI Taxonomy" id="412755"/>
    <lineage>
        <taxon>unclassified sequences</taxon>
        <taxon>metagenomes</taxon>
        <taxon>ecological metagenomes</taxon>
    </lineage>
</organism>
<feature type="non-terminal residue" evidence="4">
    <location>
        <position position="188"/>
    </location>
</feature>
<dbReference type="PANTHER" id="PTHR30036">
    <property type="entry name" value="D-XYLOSE-BINDING PERIPLASMIC PROTEIN"/>
    <property type="match status" value="1"/>
</dbReference>
<name>X1T4L0_9ZZZZ</name>
<dbReference type="Gene3D" id="3.40.50.2300">
    <property type="match status" value="2"/>
</dbReference>
<evidence type="ECO:0000313" key="4">
    <source>
        <dbReference type="EMBL" id="GAJ00258.1"/>
    </source>
</evidence>
<dbReference type="GO" id="GO:0030246">
    <property type="term" value="F:carbohydrate binding"/>
    <property type="evidence" value="ECO:0007669"/>
    <property type="project" value="TreeGrafter"/>
</dbReference>
<comment type="caution">
    <text evidence="4">The sequence shown here is derived from an EMBL/GenBank/DDBJ whole genome shotgun (WGS) entry which is preliminary data.</text>
</comment>
<comment type="subcellular location">
    <subcellularLocation>
        <location evidence="1">Cell envelope</location>
    </subcellularLocation>
</comment>
<dbReference type="AlphaFoldDB" id="X1T4L0"/>
<feature type="domain" description="Periplasmic binding protein" evidence="3">
    <location>
        <begin position="28"/>
        <end position="181"/>
    </location>
</feature>